<dbReference type="EMBL" id="KZ679261">
    <property type="protein sequence ID" value="PTB41292.1"/>
    <property type="molecule type" value="Genomic_DNA"/>
</dbReference>
<protein>
    <submittedName>
        <fullName evidence="2">Uncharacterized protein</fullName>
    </submittedName>
</protein>
<dbReference type="OrthoDB" id="4899589at2759"/>
<dbReference type="Proteomes" id="UP000240493">
    <property type="component" value="Unassembled WGS sequence"/>
</dbReference>
<name>A0A2T3Z932_TRIA4</name>
<sequence>AGKPTTATSNGDSRGSHIHHNNSIDRFLADRGQRIPVGFGPAQTQNEAKAAEEARMFENLRNFDVQFGCDNSP</sequence>
<feature type="region of interest" description="Disordered" evidence="1">
    <location>
        <begin position="1"/>
        <end position="23"/>
    </location>
</feature>
<reference evidence="2 3" key="1">
    <citation type="submission" date="2016-07" db="EMBL/GenBank/DDBJ databases">
        <title>Multiple horizontal gene transfer events from other fungi enriched the ability of initially mycotrophic Trichoderma (Ascomycota) to feed on dead plant biomass.</title>
        <authorList>
            <consortium name="DOE Joint Genome Institute"/>
            <person name="Aerts A."/>
            <person name="Atanasova L."/>
            <person name="Chenthamara K."/>
            <person name="Zhang J."/>
            <person name="Grujic M."/>
            <person name="Henrissat B."/>
            <person name="Kuo A."/>
            <person name="Salamov A."/>
            <person name="Lipzen A."/>
            <person name="Labutti K."/>
            <person name="Barry K."/>
            <person name="Miao Y."/>
            <person name="Rahimi M.J."/>
            <person name="Shen Q."/>
            <person name="Grigoriev I.V."/>
            <person name="Kubicek C.P."/>
            <person name="Druzhinina I.S."/>
        </authorList>
    </citation>
    <scope>NUCLEOTIDE SEQUENCE [LARGE SCALE GENOMIC DNA]</scope>
    <source>
        <strain evidence="2 3">CBS 433.97</strain>
    </source>
</reference>
<accession>A0A2T3Z932</accession>
<organism evidence="2 3">
    <name type="scientific">Trichoderma asperellum (strain ATCC 204424 / CBS 433.97 / NBRC 101777)</name>
    <dbReference type="NCBI Taxonomy" id="1042311"/>
    <lineage>
        <taxon>Eukaryota</taxon>
        <taxon>Fungi</taxon>
        <taxon>Dikarya</taxon>
        <taxon>Ascomycota</taxon>
        <taxon>Pezizomycotina</taxon>
        <taxon>Sordariomycetes</taxon>
        <taxon>Hypocreomycetidae</taxon>
        <taxon>Hypocreales</taxon>
        <taxon>Hypocreaceae</taxon>
        <taxon>Trichoderma</taxon>
    </lineage>
</organism>
<feature type="non-terminal residue" evidence="2">
    <location>
        <position position="73"/>
    </location>
</feature>
<evidence type="ECO:0000313" key="2">
    <source>
        <dbReference type="EMBL" id="PTB41292.1"/>
    </source>
</evidence>
<evidence type="ECO:0000256" key="1">
    <source>
        <dbReference type="SAM" id="MobiDB-lite"/>
    </source>
</evidence>
<feature type="non-terminal residue" evidence="2">
    <location>
        <position position="1"/>
    </location>
</feature>
<dbReference type="AlphaFoldDB" id="A0A2T3Z932"/>
<keyword evidence="3" id="KW-1185">Reference proteome</keyword>
<proteinExistence type="predicted"/>
<feature type="compositionally biased region" description="Polar residues" evidence="1">
    <location>
        <begin position="1"/>
        <end position="13"/>
    </location>
</feature>
<gene>
    <name evidence="2" type="ORF">M441DRAFT_112787</name>
</gene>
<evidence type="ECO:0000313" key="3">
    <source>
        <dbReference type="Proteomes" id="UP000240493"/>
    </source>
</evidence>